<dbReference type="InterPro" id="IPR000835">
    <property type="entry name" value="HTH_MarR-typ"/>
</dbReference>
<protein>
    <submittedName>
        <fullName evidence="3">Helix-turn-helix transcriptional regulator</fullName>
    </submittedName>
</protein>
<dbReference type="EMBL" id="CP065430">
    <property type="protein sequence ID" value="QPO27732.1"/>
    <property type="molecule type" value="Genomic_DNA"/>
</dbReference>
<dbReference type="AlphaFoldDB" id="A0A7T1LCA4"/>
<dbReference type="Proteomes" id="UP000594569">
    <property type="component" value="Chromosome"/>
</dbReference>
<evidence type="ECO:0000259" key="2">
    <source>
        <dbReference type="Pfam" id="PF12802"/>
    </source>
</evidence>
<dbReference type="Pfam" id="PF12802">
    <property type="entry name" value="MarR_2"/>
    <property type="match status" value="1"/>
</dbReference>
<feature type="domain" description="HTH marR-type" evidence="2">
    <location>
        <begin position="23"/>
        <end position="74"/>
    </location>
</feature>
<dbReference type="CDD" id="cd00090">
    <property type="entry name" value="HTH_ARSR"/>
    <property type="match status" value="1"/>
</dbReference>
<organism evidence="3 4">
    <name type="scientific">Streptococcus suis</name>
    <dbReference type="NCBI Taxonomy" id="1307"/>
    <lineage>
        <taxon>Bacteria</taxon>
        <taxon>Bacillati</taxon>
        <taxon>Bacillota</taxon>
        <taxon>Bacilli</taxon>
        <taxon>Lactobacillales</taxon>
        <taxon>Streptococcaceae</taxon>
        <taxon>Streptococcus</taxon>
    </lineage>
</organism>
<evidence type="ECO:0000313" key="3">
    <source>
        <dbReference type="EMBL" id="QPO27732.1"/>
    </source>
</evidence>
<dbReference type="InterPro" id="IPR011991">
    <property type="entry name" value="ArsR-like_HTH"/>
</dbReference>
<name>A0A7T1LCA4_STRSU</name>
<evidence type="ECO:0000256" key="1">
    <source>
        <dbReference type="ARBA" id="ARBA00023125"/>
    </source>
</evidence>
<dbReference type="InterPro" id="IPR036390">
    <property type="entry name" value="WH_DNA-bd_sf"/>
</dbReference>
<dbReference type="GO" id="GO:0003700">
    <property type="term" value="F:DNA-binding transcription factor activity"/>
    <property type="evidence" value="ECO:0007669"/>
    <property type="project" value="InterPro"/>
</dbReference>
<dbReference type="Gene3D" id="1.10.10.10">
    <property type="entry name" value="Winged helix-like DNA-binding domain superfamily/Winged helix DNA-binding domain"/>
    <property type="match status" value="1"/>
</dbReference>
<accession>A0A7T1LCA4</accession>
<dbReference type="GO" id="GO:0003677">
    <property type="term" value="F:DNA binding"/>
    <property type="evidence" value="ECO:0007669"/>
    <property type="project" value="UniProtKB-KW"/>
</dbReference>
<keyword evidence="1" id="KW-0238">DNA-binding</keyword>
<dbReference type="InterPro" id="IPR036388">
    <property type="entry name" value="WH-like_DNA-bd_sf"/>
</dbReference>
<dbReference type="SUPFAM" id="SSF46785">
    <property type="entry name" value="Winged helix' DNA-binding domain"/>
    <property type="match status" value="1"/>
</dbReference>
<sequence>MSFRNTHENYTSINNACLQDERLEPATIGILAVILSNKPDWVVYPEEIAKRMGVSRQFVNKHFKILEEAGYLFVIKKGGGRAKGVTPFRFFNDKPFTDNFKEYIQQKLDEELSTGNNVQ</sequence>
<evidence type="ECO:0000313" key="4">
    <source>
        <dbReference type="Proteomes" id="UP000594569"/>
    </source>
</evidence>
<reference evidence="3 4" key="1">
    <citation type="submission" date="2020-12" db="EMBL/GenBank/DDBJ databases">
        <title>Nonconservative transfer and diversity of a new family of integrative and conjugative elements associated with antibiotic resistance in zoonotic pathogen Streptococcus suis.</title>
        <authorList>
            <person name="Huang J."/>
        </authorList>
    </citation>
    <scope>NUCLEOTIDE SEQUENCE [LARGE SCALE GENOMIC DNA]</scope>
    <source>
        <strain evidence="3 4">YZDH1</strain>
    </source>
</reference>
<proteinExistence type="predicted"/>
<gene>
    <name evidence="3" type="ORF">I5V48_05345</name>
</gene>